<dbReference type="Gene3D" id="2.160.20.80">
    <property type="entry name" value="E3 ubiquitin-protein ligase SopA"/>
    <property type="match status" value="3"/>
</dbReference>
<sequence>MAGVRMVFQGKYRFAAWDKSRIIMKTDGSLDVLAEKGGGVPVSESGMDDRFNLYGMHKNETVIQAMNGNYISWTPRFGYQADQEEQETAEILRIIKKTEELWFFYREDKERNRYYMNVEDGHLSEISIGQEEGLPDTACFHVETITGSLSQLVLCGARGADLEWADLRYAVLRNVDMTECSMIKTTLACADVCGTMFDRALMNLCDCRNMDCRGASFIQASLIQCNASDLNAAGGTFTQAVLRGSCLDRASLRGAILQGVDFSDTSCLETDFTESALDGTTVFKGAKMIRCNFRRMNLKGLHMKGTDLEETYFDGADLTGADLSYANLKRASFTQGACLMNACLANACLQESDFTGAVLGSSMDLNSLAADLTDAYMPDAVFNRADLNGVNMSGVNWYGSHAGATGAYMHHVNFTGANLGTMNFTQADLKGCIFDRAVLIGTNFRGAVLRPGDGGRRVSFADASIQGADFFASEIEDAIFTNAAAAVPVEWYFSLDGKKSAQYRQILNHDNEPVFEELREVFSYHGIHLAKDAYVKVEEDNYRWKIMSGTGEPVYQITMEFGLLQVRGGIDGVPLMSIDGREDIIRQLDRCVIPTGLQSIFRDSGYGLDKDAAVYVVEAGTCWSIDNGTFHQAKLKWGYLEFYIVRKPGGSLNVYGTVFGTVRIGPGHVYEQQRNVMAATKWIPDLLKGESICPNGQNISVVTDKRPSVRMTWEQVLKAALLPREPECIPGPMTWCSRERGCSISVYAER</sequence>
<keyword evidence="2" id="KW-1185">Reference proteome</keyword>
<organism evidence="1 2">
    <name type="scientific">Enterocloster hominis</name>
    <name type="common">ex Hitch et al. 2024</name>
    <dbReference type="NCBI Taxonomy" id="1917870"/>
    <lineage>
        <taxon>Bacteria</taxon>
        <taxon>Bacillati</taxon>
        <taxon>Bacillota</taxon>
        <taxon>Clostridia</taxon>
        <taxon>Lachnospirales</taxon>
        <taxon>Lachnospiraceae</taxon>
        <taxon>Enterocloster</taxon>
    </lineage>
</organism>
<dbReference type="Proteomes" id="UP001454086">
    <property type="component" value="Unassembled WGS sequence"/>
</dbReference>
<dbReference type="EMBL" id="JBBMFM010000031">
    <property type="protein sequence ID" value="MEQ2425398.1"/>
    <property type="molecule type" value="Genomic_DNA"/>
</dbReference>
<dbReference type="InterPro" id="IPR051082">
    <property type="entry name" value="Pentapeptide-BTB/POZ_domain"/>
</dbReference>
<protein>
    <submittedName>
        <fullName evidence="1">Pentapeptide repeat-containing protein</fullName>
    </submittedName>
</protein>
<evidence type="ECO:0000313" key="1">
    <source>
        <dbReference type="EMBL" id="MEQ2425398.1"/>
    </source>
</evidence>
<dbReference type="PANTHER" id="PTHR14136">
    <property type="entry name" value="BTB_POZ DOMAIN-CONTAINING PROTEIN KCTD9"/>
    <property type="match status" value="1"/>
</dbReference>
<dbReference type="Pfam" id="PF00805">
    <property type="entry name" value="Pentapeptide"/>
    <property type="match status" value="6"/>
</dbReference>
<reference evidence="1 2" key="1">
    <citation type="submission" date="2024-03" db="EMBL/GenBank/DDBJ databases">
        <title>Human intestinal bacterial collection.</title>
        <authorList>
            <person name="Pauvert C."/>
            <person name="Hitch T.C.A."/>
            <person name="Clavel T."/>
        </authorList>
    </citation>
    <scope>NUCLEOTIDE SEQUENCE [LARGE SCALE GENOMIC DNA]</scope>
    <source>
        <strain evidence="1 2">CLA-SR-H021</strain>
    </source>
</reference>
<dbReference type="RefSeq" id="WP_040381237.1">
    <property type="nucleotide sequence ID" value="NZ_JBBMFM010000031.1"/>
</dbReference>
<evidence type="ECO:0000313" key="2">
    <source>
        <dbReference type="Proteomes" id="UP001454086"/>
    </source>
</evidence>
<dbReference type="SUPFAM" id="SSF141571">
    <property type="entry name" value="Pentapeptide repeat-like"/>
    <property type="match status" value="2"/>
</dbReference>
<name>A0ABV1D4S5_9FIRM</name>
<dbReference type="InterPro" id="IPR001646">
    <property type="entry name" value="5peptide_repeat"/>
</dbReference>
<comment type="caution">
    <text evidence="1">The sequence shown here is derived from an EMBL/GenBank/DDBJ whole genome shotgun (WGS) entry which is preliminary data.</text>
</comment>
<proteinExistence type="predicted"/>
<gene>
    <name evidence="1" type="ORF">WMQ36_10475</name>
</gene>
<accession>A0ABV1D4S5</accession>
<dbReference type="PANTHER" id="PTHR14136:SF17">
    <property type="entry name" value="BTB_POZ DOMAIN-CONTAINING PROTEIN KCTD9"/>
    <property type="match status" value="1"/>
</dbReference>